<evidence type="ECO:0000313" key="2">
    <source>
        <dbReference type="EMBL" id="TXS90418.1"/>
    </source>
</evidence>
<dbReference type="RefSeq" id="WP_148064944.1">
    <property type="nucleotide sequence ID" value="NZ_VRYZ01000006.1"/>
</dbReference>
<dbReference type="OrthoDB" id="116741at2"/>
<protein>
    <recommendedName>
        <fullName evidence="4">Peroxidase</fullName>
    </recommendedName>
</protein>
<keyword evidence="1" id="KW-0472">Membrane</keyword>
<dbReference type="Proteomes" id="UP000321933">
    <property type="component" value="Unassembled WGS sequence"/>
</dbReference>
<sequence length="432" mass="48936">MTPQSTLMIAAPVSSGRENALGALLATLNRRPGEADPDNPLVPFGQFGQLHMARFTLLYARTNDDIRAHGVRPRPWPPTLVFIADVDGDTDRFLAELCLRAGDGLRQIFSHCRDFDAGYDDLLPWMRRRNRRPAASYVNWRGRSVQQVREEEALACFVRRHLAATQGESDDARAVHGRLREAVLEEVAELRLRLSPAAPTPAGWWLGNLVHLLAIPLAGLLLLPLLLLLAPLYLWRLRQLERSDPENTRPPEPQHLQALLAVEDFDVTNHFNVFGQVKPGLLRLLTIKAGLLLLDYTSRHIYRRGYLTRIRTIHFAHWVLLDGNARVYFASNYDGSAESYMDDFINKVAWGLNLVFSNGIGYPRTRFLLKGGAEHEGNYKATLRRNQLPSESWYKAYPGLTAVDLARNHQIRAVLEEARPGEQVLRDWVGLL</sequence>
<name>A0A5C8ZPM8_9GAMM</name>
<keyword evidence="3" id="KW-1185">Reference proteome</keyword>
<feature type="transmembrane region" description="Helical" evidence="1">
    <location>
        <begin position="202"/>
        <end position="235"/>
    </location>
</feature>
<organism evidence="2 3">
    <name type="scientific">Parahaliea aestuarii</name>
    <dbReference type="NCBI Taxonomy" id="1852021"/>
    <lineage>
        <taxon>Bacteria</taxon>
        <taxon>Pseudomonadati</taxon>
        <taxon>Pseudomonadota</taxon>
        <taxon>Gammaproteobacteria</taxon>
        <taxon>Cellvibrionales</taxon>
        <taxon>Halieaceae</taxon>
        <taxon>Parahaliea</taxon>
    </lineage>
</organism>
<proteinExistence type="predicted"/>
<gene>
    <name evidence="2" type="ORF">FVW59_13830</name>
</gene>
<dbReference type="AlphaFoldDB" id="A0A5C8ZPM8"/>
<keyword evidence="1" id="KW-1133">Transmembrane helix</keyword>
<reference evidence="2 3" key="1">
    <citation type="submission" date="2019-08" db="EMBL/GenBank/DDBJ databases">
        <title>Parahaliea maris sp. nov., isolated from the surface seawater.</title>
        <authorList>
            <person name="Liu Y."/>
        </authorList>
    </citation>
    <scope>NUCLEOTIDE SEQUENCE [LARGE SCALE GENOMIC DNA]</scope>
    <source>
        <strain evidence="2 3">S2-26</strain>
    </source>
</reference>
<comment type="caution">
    <text evidence="2">The sequence shown here is derived from an EMBL/GenBank/DDBJ whole genome shotgun (WGS) entry which is preliminary data.</text>
</comment>
<evidence type="ECO:0000313" key="3">
    <source>
        <dbReference type="Proteomes" id="UP000321933"/>
    </source>
</evidence>
<evidence type="ECO:0000256" key="1">
    <source>
        <dbReference type="SAM" id="Phobius"/>
    </source>
</evidence>
<accession>A0A5C8ZPM8</accession>
<evidence type="ECO:0008006" key="4">
    <source>
        <dbReference type="Google" id="ProtNLM"/>
    </source>
</evidence>
<dbReference type="EMBL" id="VRYZ01000006">
    <property type="protein sequence ID" value="TXS90418.1"/>
    <property type="molecule type" value="Genomic_DNA"/>
</dbReference>
<keyword evidence="1" id="KW-0812">Transmembrane</keyword>